<dbReference type="PANTHER" id="PTHR32322">
    <property type="entry name" value="INNER MEMBRANE TRANSPORTER"/>
    <property type="match status" value="1"/>
</dbReference>
<accession>G1W8R5</accession>
<keyword evidence="5 6" id="KW-0472">Membrane</keyword>
<dbReference type="eggNOG" id="COG0697">
    <property type="taxonomic scope" value="Bacteria"/>
</dbReference>
<evidence type="ECO:0000313" key="9">
    <source>
        <dbReference type="Proteomes" id="UP000005141"/>
    </source>
</evidence>
<feature type="transmembrane region" description="Helical" evidence="6">
    <location>
        <begin position="199"/>
        <end position="219"/>
    </location>
</feature>
<name>G1W8R5_9BACT</name>
<dbReference type="Gene3D" id="1.10.3730.20">
    <property type="match status" value="2"/>
</dbReference>
<dbReference type="InterPro" id="IPR037185">
    <property type="entry name" value="EmrE-like"/>
</dbReference>
<feature type="transmembrane region" description="Helical" evidence="6">
    <location>
        <begin position="55"/>
        <end position="73"/>
    </location>
</feature>
<feature type="transmembrane region" description="Helical" evidence="6">
    <location>
        <begin position="139"/>
        <end position="159"/>
    </location>
</feature>
<feature type="transmembrane region" description="Helical" evidence="6">
    <location>
        <begin position="24"/>
        <end position="43"/>
    </location>
</feature>
<protein>
    <recommendedName>
        <fullName evidence="7">EamA domain-containing protein</fullName>
    </recommendedName>
</protein>
<dbReference type="EMBL" id="ADGI01000014">
    <property type="protein sequence ID" value="EGV34503.1"/>
    <property type="molecule type" value="Genomic_DNA"/>
</dbReference>
<keyword evidence="3 6" id="KW-0812">Transmembrane</keyword>
<reference evidence="8 9" key="1">
    <citation type="submission" date="2011-07" db="EMBL/GenBank/DDBJ databases">
        <title>The Genome Sequence of Prevotella oulorum F0390.</title>
        <authorList>
            <consortium name="The Broad Institute Genome Sequencing Platform"/>
            <consortium name="The Broad Institute Genome Sequencing Center for Infectious Disease"/>
            <person name="Earl A."/>
            <person name="Ward D."/>
            <person name="Feldgarden M."/>
            <person name="Gevers D."/>
            <person name="Izard J."/>
            <person name="Ganesan A."/>
            <person name="Baranova O.V."/>
            <person name="Blanton J.M."/>
            <person name="Tanner A.C."/>
            <person name="Dewhirst F.E."/>
            <person name="Young S.K."/>
            <person name="Zeng Q."/>
            <person name="Gargeya S."/>
            <person name="Fitzgerald M."/>
            <person name="Haas B."/>
            <person name="Abouelleil A."/>
            <person name="Alvarado L."/>
            <person name="Arachchi H.M."/>
            <person name="Berlin A."/>
            <person name="Brown A."/>
            <person name="Chapman S.B."/>
            <person name="Chen Z."/>
            <person name="Dunbar C."/>
            <person name="Freedman E."/>
            <person name="Gearin G."/>
            <person name="Gellesch M."/>
            <person name="Goldberg J."/>
            <person name="Griggs A."/>
            <person name="Gujja S."/>
            <person name="Heiman D."/>
            <person name="Howarth C."/>
            <person name="Larson L."/>
            <person name="Lui A."/>
            <person name="MacDonald P.J.P."/>
            <person name="Mehta T."/>
            <person name="Montmayeur A."/>
            <person name="Murphy C."/>
            <person name="Neiman D."/>
            <person name="Pearson M."/>
            <person name="Priest M."/>
            <person name="Roberts A."/>
            <person name="Saif S."/>
            <person name="Shea T."/>
            <person name="Shenoy N."/>
            <person name="Sisk P."/>
            <person name="Stolte C."/>
            <person name="Sykes S."/>
            <person name="Wortman J."/>
            <person name="Nusbaum C."/>
            <person name="Birren B."/>
        </authorList>
    </citation>
    <scope>NUCLEOTIDE SEQUENCE [LARGE SCALE GENOMIC DNA]</scope>
    <source>
        <strain evidence="8 9">F0390</strain>
    </source>
</reference>
<proteinExistence type="predicted"/>
<feature type="transmembrane region" description="Helical" evidence="6">
    <location>
        <begin position="112"/>
        <end position="132"/>
    </location>
</feature>
<evidence type="ECO:0000256" key="2">
    <source>
        <dbReference type="ARBA" id="ARBA00022475"/>
    </source>
</evidence>
<dbReference type="PANTHER" id="PTHR32322:SF18">
    <property type="entry name" value="S-ADENOSYLMETHIONINE_S-ADENOSYLHOMOCYSTEINE TRANSPORTER"/>
    <property type="match status" value="1"/>
</dbReference>
<keyword evidence="4 6" id="KW-1133">Transmembrane helix</keyword>
<keyword evidence="9" id="KW-1185">Reference proteome</keyword>
<feature type="transmembrane region" description="Helical" evidence="6">
    <location>
        <begin position="231"/>
        <end position="255"/>
    </location>
</feature>
<dbReference type="InterPro" id="IPR000620">
    <property type="entry name" value="EamA_dom"/>
</dbReference>
<evidence type="ECO:0000313" key="8">
    <source>
        <dbReference type="EMBL" id="EGV34503.1"/>
    </source>
</evidence>
<gene>
    <name evidence="8" type="ORF">HMPREF9431_00216</name>
</gene>
<evidence type="ECO:0000256" key="1">
    <source>
        <dbReference type="ARBA" id="ARBA00004651"/>
    </source>
</evidence>
<dbReference type="InterPro" id="IPR050638">
    <property type="entry name" value="AA-Vitamin_Transporters"/>
</dbReference>
<evidence type="ECO:0000256" key="3">
    <source>
        <dbReference type="ARBA" id="ARBA00022692"/>
    </source>
</evidence>
<feature type="transmembrane region" description="Helical" evidence="6">
    <location>
        <begin position="262"/>
        <end position="282"/>
    </location>
</feature>
<dbReference type="PATRIC" id="fig|702438.4.peg.223"/>
<comment type="subcellular location">
    <subcellularLocation>
        <location evidence="1">Cell membrane</location>
        <topology evidence="1">Multi-pass membrane protein</topology>
    </subcellularLocation>
</comment>
<organism evidence="8 9">
    <name type="scientific">Segatella oulorum F0390</name>
    <dbReference type="NCBI Taxonomy" id="702438"/>
    <lineage>
        <taxon>Bacteria</taxon>
        <taxon>Pseudomonadati</taxon>
        <taxon>Bacteroidota</taxon>
        <taxon>Bacteroidia</taxon>
        <taxon>Bacteroidales</taxon>
        <taxon>Prevotellaceae</taxon>
        <taxon>Segatella</taxon>
    </lineage>
</organism>
<evidence type="ECO:0000256" key="4">
    <source>
        <dbReference type="ARBA" id="ARBA00022989"/>
    </source>
</evidence>
<evidence type="ECO:0000259" key="7">
    <source>
        <dbReference type="Pfam" id="PF00892"/>
    </source>
</evidence>
<feature type="domain" description="EamA" evidence="7">
    <location>
        <begin position="24"/>
        <end position="156"/>
    </location>
</feature>
<feature type="domain" description="EamA" evidence="7">
    <location>
        <begin position="170"/>
        <end position="305"/>
    </location>
</feature>
<feature type="transmembrane region" description="Helical" evidence="6">
    <location>
        <begin position="85"/>
        <end position="106"/>
    </location>
</feature>
<dbReference type="Proteomes" id="UP000005141">
    <property type="component" value="Unassembled WGS sequence"/>
</dbReference>
<dbReference type="HOGENOM" id="CLU_033863_9_3_10"/>
<dbReference type="AlphaFoldDB" id="G1W8R5"/>
<sequence>MHRESSVLFSAQRNMKSSAQPTRGYVDAIVSAATFGTIPLFSLPVLSAGMPPSSLLVYRFGFACLFMLAVLIANKKSLRIGYGEGLRLAFLALLYACSAVCIISGYRYLPSGVATTLVFSYPVFTALIEIIFCHQPLRAVTATALLLAIVGVALLSGATTGAMHTGAIVGVVLELLSGLFYAIYMVLYPRMHLAHLGNLKPNVLIFFMAMLLLTLYSTFTTGGLYPIHQPTILLHLLLLGLVPTAISNVTLVMALKRIDSTTVATLGAFEPLTAMLIGIFVFGESLTWSVMLGFVLVILAVYILIKYK</sequence>
<comment type="caution">
    <text evidence="8">The sequence shown here is derived from an EMBL/GenBank/DDBJ whole genome shotgun (WGS) entry which is preliminary data.</text>
</comment>
<feature type="transmembrane region" description="Helical" evidence="6">
    <location>
        <begin position="165"/>
        <end position="187"/>
    </location>
</feature>
<keyword evidence="2" id="KW-1003">Cell membrane</keyword>
<dbReference type="SUPFAM" id="SSF103481">
    <property type="entry name" value="Multidrug resistance efflux transporter EmrE"/>
    <property type="match status" value="2"/>
</dbReference>
<evidence type="ECO:0000256" key="6">
    <source>
        <dbReference type="SAM" id="Phobius"/>
    </source>
</evidence>
<dbReference type="GO" id="GO:0005886">
    <property type="term" value="C:plasma membrane"/>
    <property type="evidence" value="ECO:0007669"/>
    <property type="project" value="UniProtKB-SubCell"/>
</dbReference>
<evidence type="ECO:0000256" key="5">
    <source>
        <dbReference type="ARBA" id="ARBA00023136"/>
    </source>
</evidence>
<feature type="transmembrane region" description="Helical" evidence="6">
    <location>
        <begin position="288"/>
        <end position="305"/>
    </location>
</feature>
<dbReference type="Pfam" id="PF00892">
    <property type="entry name" value="EamA"/>
    <property type="match status" value="2"/>
</dbReference>